<dbReference type="PANTHER" id="PTHR15337">
    <property type="entry name" value="ANTERIOR GRADIENT PROTEIN-RELATED"/>
    <property type="match status" value="1"/>
</dbReference>
<evidence type="ECO:0000313" key="5">
    <source>
        <dbReference type="EMBL" id="TWT39259.1"/>
    </source>
</evidence>
<name>A0A5C5VNE8_9BACT</name>
<dbReference type="InterPro" id="IPR013766">
    <property type="entry name" value="Thioredoxin_domain"/>
</dbReference>
<feature type="domain" description="Thioredoxin" evidence="4">
    <location>
        <begin position="285"/>
        <end position="409"/>
    </location>
</feature>
<evidence type="ECO:0000256" key="1">
    <source>
        <dbReference type="ARBA" id="ARBA00022729"/>
    </source>
</evidence>
<dbReference type="AlphaFoldDB" id="A0A5C5VNE8"/>
<dbReference type="SUPFAM" id="SSF52833">
    <property type="entry name" value="Thioredoxin-like"/>
    <property type="match status" value="1"/>
</dbReference>
<feature type="chain" id="PRO_5023126418" evidence="3">
    <location>
        <begin position="27"/>
        <end position="409"/>
    </location>
</feature>
<keyword evidence="2" id="KW-0676">Redox-active center</keyword>
<evidence type="ECO:0000256" key="3">
    <source>
        <dbReference type="SAM" id="SignalP"/>
    </source>
</evidence>
<dbReference type="PROSITE" id="PS00194">
    <property type="entry name" value="THIOREDOXIN_1"/>
    <property type="match status" value="1"/>
</dbReference>
<dbReference type="InterPro" id="IPR036249">
    <property type="entry name" value="Thioredoxin-like_sf"/>
</dbReference>
<organism evidence="5 6">
    <name type="scientific">Blastopirellula retiformator</name>
    <dbReference type="NCBI Taxonomy" id="2527970"/>
    <lineage>
        <taxon>Bacteria</taxon>
        <taxon>Pseudomonadati</taxon>
        <taxon>Planctomycetota</taxon>
        <taxon>Planctomycetia</taxon>
        <taxon>Pirellulales</taxon>
        <taxon>Pirellulaceae</taxon>
        <taxon>Blastopirellula</taxon>
    </lineage>
</organism>
<accession>A0A5C5VNE8</accession>
<comment type="caution">
    <text evidence="5">The sequence shown here is derived from an EMBL/GenBank/DDBJ whole genome shotgun (WGS) entry which is preliminary data.</text>
</comment>
<evidence type="ECO:0000313" key="6">
    <source>
        <dbReference type="Proteomes" id="UP000318878"/>
    </source>
</evidence>
<dbReference type="EMBL" id="SJPF01000001">
    <property type="protein sequence ID" value="TWT39259.1"/>
    <property type="molecule type" value="Genomic_DNA"/>
</dbReference>
<reference evidence="5 6" key="1">
    <citation type="submission" date="2019-02" db="EMBL/GenBank/DDBJ databases">
        <title>Deep-cultivation of Planctomycetes and their phenomic and genomic characterization uncovers novel biology.</title>
        <authorList>
            <person name="Wiegand S."/>
            <person name="Jogler M."/>
            <person name="Boedeker C."/>
            <person name="Pinto D."/>
            <person name="Vollmers J."/>
            <person name="Rivas-Marin E."/>
            <person name="Kohn T."/>
            <person name="Peeters S.H."/>
            <person name="Heuer A."/>
            <person name="Rast P."/>
            <person name="Oberbeckmann S."/>
            <person name="Bunk B."/>
            <person name="Jeske O."/>
            <person name="Meyerdierks A."/>
            <person name="Storesund J.E."/>
            <person name="Kallscheuer N."/>
            <person name="Luecker S."/>
            <person name="Lage O.M."/>
            <person name="Pohl T."/>
            <person name="Merkel B.J."/>
            <person name="Hornburger P."/>
            <person name="Mueller R.-W."/>
            <person name="Bruemmer F."/>
            <person name="Labrenz M."/>
            <person name="Spormann A.M."/>
            <person name="Op Den Camp H."/>
            <person name="Overmann J."/>
            <person name="Amann R."/>
            <person name="Jetten M.S.M."/>
            <person name="Mascher T."/>
            <person name="Medema M.H."/>
            <person name="Devos D.P."/>
            <person name="Kaster A.-K."/>
            <person name="Ovreas L."/>
            <person name="Rohde M."/>
            <person name="Galperin M.Y."/>
            <person name="Jogler C."/>
        </authorList>
    </citation>
    <scope>NUCLEOTIDE SEQUENCE [LARGE SCALE GENOMIC DNA]</scope>
    <source>
        <strain evidence="5 6">Enr8</strain>
    </source>
</reference>
<dbReference type="PANTHER" id="PTHR15337:SF11">
    <property type="entry name" value="THIOREDOXIN DOMAIN-CONTAINING PROTEIN"/>
    <property type="match status" value="1"/>
</dbReference>
<dbReference type="InterPro" id="IPR051099">
    <property type="entry name" value="AGR/TXD"/>
</dbReference>
<protein>
    <submittedName>
        <fullName evidence="5">Thiol:disulfide interchange protein</fullName>
    </submittedName>
</protein>
<dbReference type="PROSITE" id="PS51352">
    <property type="entry name" value="THIOREDOXIN_2"/>
    <property type="match status" value="1"/>
</dbReference>
<keyword evidence="6" id="KW-1185">Reference proteome</keyword>
<keyword evidence="1 3" id="KW-0732">Signal</keyword>
<gene>
    <name evidence="5" type="ORF">Enr8_09570</name>
</gene>
<evidence type="ECO:0000259" key="4">
    <source>
        <dbReference type="PROSITE" id="PS51352"/>
    </source>
</evidence>
<dbReference type="CDD" id="cd02947">
    <property type="entry name" value="TRX_family"/>
    <property type="match status" value="1"/>
</dbReference>
<sequence length="409" mass="44472" precursor="true">MPIVPSSARALLAVALTSTGLCFAQAETPPASDQKDAAIAGREQFPLQLSAGVPKSALAPRFTPKGAAVALTPGDQEGLPGVDHLVGRIELGPQEMRGEGLLICISRSEAGKPYDTLLVDLNQDGKLNDKAPATTTPNILRGKIWSSFTEVTLPVRHTAGEDGLVDYPVSLWVVVADEAETPDAIRFTRTGFLQGEIKIDDQKYQVVVADANNDGIIAKYDSWAICLVSDDAKAEPPIWRRMSEFTWGGEKAWHIWMNGTDGSSGEILPHDPGITRQEDIENRDFMRVDRMAKQAKEPVPFETDCEVAIKKAADAGKPCFVKFETTWCLPCKQMDAYVFTAQDVVNAVEAEGVVCVKVDGDKHRDLADKLKVTGYPTGILLDPSGEETARYTGYRSVKQMTAFFQTAGE</sequence>
<dbReference type="Proteomes" id="UP000318878">
    <property type="component" value="Unassembled WGS sequence"/>
</dbReference>
<dbReference type="Gene3D" id="3.40.30.10">
    <property type="entry name" value="Glutaredoxin"/>
    <property type="match status" value="1"/>
</dbReference>
<proteinExistence type="predicted"/>
<dbReference type="InterPro" id="IPR017937">
    <property type="entry name" value="Thioredoxin_CS"/>
</dbReference>
<dbReference type="Pfam" id="PF00085">
    <property type="entry name" value="Thioredoxin"/>
    <property type="match status" value="1"/>
</dbReference>
<evidence type="ECO:0000256" key="2">
    <source>
        <dbReference type="ARBA" id="ARBA00023284"/>
    </source>
</evidence>
<feature type="signal peptide" evidence="3">
    <location>
        <begin position="1"/>
        <end position="26"/>
    </location>
</feature>